<evidence type="ECO:0000313" key="9">
    <source>
        <dbReference type="Proteomes" id="UP001589906"/>
    </source>
</evidence>
<keyword evidence="2" id="KW-0378">Hydrolase</keyword>
<reference evidence="8 9" key="1">
    <citation type="submission" date="2024-09" db="EMBL/GenBank/DDBJ databases">
        <authorList>
            <person name="Sun Q."/>
            <person name="Mori K."/>
        </authorList>
    </citation>
    <scope>NUCLEOTIDE SEQUENCE [LARGE SCALE GENOMIC DNA]</scope>
    <source>
        <strain evidence="8 9">NCAIM B.02621</strain>
    </source>
</reference>
<dbReference type="EMBL" id="JBHLSW010000005">
    <property type="protein sequence ID" value="MFC0633682.1"/>
    <property type="molecule type" value="Genomic_DNA"/>
</dbReference>
<dbReference type="InterPro" id="IPR023302">
    <property type="entry name" value="Pept_S9A_N"/>
</dbReference>
<dbReference type="RefSeq" id="WP_376835635.1">
    <property type="nucleotide sequence ID" value="NZ_JBHLSW010000005.1"/>
</dbReference>
<feature type="region of interest" description="Disordered" evidence="4">
    <location>
        <begin position="21"/>
        <end position="43"/>
    </location>
</feature>
<dbReference type="InterPro" id="IPR051167">
    <property type="entry name" value="Prolyl_oligopep/macrocyclase"/>
</dbReference>
<dbReference type="Gene3D" id="3.40.50.1820">
    <property type="entry name" value="alpha/beta hydrolase"/>
    <property type="match status" value="1"/>
</dbReference>
<evidence type="ECO:0000256" key="1">
    <source>
        <dbReference type="ARBA" id="ARBA00022670"/>
    </source>
</evidence>
<feature type="signal peptide" evidence="5">
    <location>
        <begin position="1"/>
        <end position="21"/>
    </location>
</feature>
<feature type="domain" description="Peptidase S9A N-terminal" evidence="7">
    <location>
        <begin position="47"/>
        <end position="456"/>
    </location>
</feature>
<evidence type="ECO:0000259" key="7">
    <source>
        <dbReference type="Pfam" id="PF02897"/>
    </source>
</evidence>
<dbReference type="PANTHER" id="PTHR42881:SF13">
    <property type="entry name" value="PROLYL ENDOPEPTIDASE"/>
    <property type="match status" value="1"/>
</dbReference>
<evidence type="ECO:0000313" key="8">
    <source>
        <dbReference type="EMBL" id="MFC0633682.1"/>
    </source>
</evidence>
<dbReference type="PANTHER" id="PTHR42881">
    <property type="entry name" value="PROLYL ENDOPEPTIDASE"/>
    <property type="match status" value="1"/>
</dbReference>
<evidence type="ECO:0000259" key="6">
    <source>
        <dbReference type="Pfam" id="PF00326"/>
    </source>
</evidence>
<keyword evidence="1" id="KW-0645">Protease</keyword>
<feature type="compositionally biased region" description="Pro residues" evidence="4">
    <location>
        <begin position="26"/>
        <end position="42"/>
    </location>
</feature>
<dbReference type="PRINTS" id="PR00862">
    <property type="entry name" value="PROLIGOPTASE"/>
</dbReference>
<protein>
    <submittedName>
        <fullName evidence="8">Prolyl oligopeptidase family protein</fullName>
    </submittedName>
</protein>
<dbReference type="InterPro" id="IPR002470">
    <property type="entry name" value="Peptidase_S9A"/>
</dbReference>
<feature type="chain" id="PRO_5045416007" evidence="5">
    <location>
        <begin position="22"/>
        <end position="729"/>
    </location>
</feature>
<dbReference type="InterPro" id="IPR029058">
    <property type="entry name" value="AB_hydrolase_fold"/>
</dbReference>
<evidence type="ECO:0000256" key="4">
    <source>
        <dbReference type="SAM" id="MobiDB-lite"/>
    </source>
</evidence>
<evidence type="ECO:0000256" key="3">
    <source>
        <dbReference type="ARBA" id="ARBA00022825"/>
    </source>
</evidence>
<keyword evidence="9" id="KW-1185">Reference proteome</keyword>
<accession>A0ABV6R3T3</accession>
<dbReference type="InterPro" id="IPR001375">
    <property type="entry name" value="Peptidase_S9_cat"/>
</dbReference>
<keyword evidence="5" id="KW-0732">Signal</keyword>
<dbReference type="Pfam" id="PF00326">
    <property type="entry name" value="Peptidase_S9"/>
    <property type="match status" value="1"/>
</dbReference>
<name>A0ABV6R3T3_9CAUL</name>
<keyword evidence="3" id="KW-0720">Serine protease</keyword>
<proteinExistence type="predicted"/>
<dbReference type="SUPFAM" id="SSF50993">
    <property type="entry name" value="Peptidase/esterase 'gauge' domain"/>
    <property type="match status" value="1"/>
</dbReference>
<evidence type="ECO:0000256" key="5">
    <source>
        <dbReference type="SAM" id="SignalP"/>
    </source>
</evidence>
<dbReference type="SUPFAM" id="SSF53474">
    <property type="entry name" value="alpha/beta-Hydrolases"/>
    <property type="match status" value="1"/>
</dbReference>
<dbReference type="Proteomes" id="UP001589906">
    <property type="component" value="Unassembled WGS sequence"/>
</dbReference>
<dbReference type="Gene3D" id="2.130.10.120">
    <property type="entry name" value="Prolyl oligopeptidase, N-terminal domain"/>
    <property type="match status" value="1"/>
</dbReference>
<sequence length="729" mass="80258">MSRAASLAALAAVLLAGSAVSETPMSNPPQEPQVGLPTPPHAPEQVAEADPYIWLEEVEGERAMAWVREQNAASLGRLQGDPLYDRLHADALALVESRDRIPTPGFRRVEGVERIDNFWQDANSVRGVWRTTTPESYATAEPAWETVLDLDALAASEDANWVWRGANCLEPQGRRCLVELSDGGKDASTLREFDRVSRAFVEGGFVLPESKGDATWIDQDTLLITRDFGEGSLTASGYPRILKRLARGQSLDQAQTIFEARPDDVFVSAFTLRDPDGTLRATLISRAMTFYTREYFVLQADGSTRRLELPQKASITGLLGDRLILTTDEDFTSGSGQSFQTGDLFSVDLDAWLADSAAPMQLILRPGPRESIEGVQITRNRLIVALYENVRGGVYVYQPTADGWTRERMDLPENVSVGLGSASELDDRVFVSINGYLTPSTLYLADASTLQAQAVKSLPAKFDAEGMEVRQFEARSADGTMVPYFVVGRSDMPMDGSNPTLLYGYGGFQVSMLPGYSATVGKLWLERGGVYVVANTRGGGEFGPRWHQAALQANRQRAHEDFQAVALDLIRRGITSQPHLGIMGGSQGGLFMGAMLTQRPDLINAAVIQVPLFDMLRYHRLLAGASWIAEYGNPDIPEERAWIQAYSPYQNLRAGQPYPEVFIHTSTKDDRVHPGHARKAAARLQELGYPVLFYENTDGGHAAGANLRETARRLALEYTYLSDRLMPED</sequence>
<organism evidence="8 9">
    <name type="scientific">Brevundimonas balnearis</name>
    <dbReference type="NCBI Taxonomy" id="1572858"/>
    <lineage>
        <taxon>Bacteria</taxon>
        <taxon>Pseudomonadati</taxon>
        <taxon>Pseudomonadota</taxon>
        <taxon>Alphaproteobacteria</taxon>
        <taxon>Caulobacterales</taxon>
        <taxon>Caulobacteraceae</taxon>
        <taxon>Brevundimonas</taxon>
    </lineage>
</organism>
<dbReference type="Pfam" id="PF02897">
    <property type="entry name" value="Peptidase_S9_N"/>
    <property type="match status" value="1"/>
</dbReference>
<gene>
    <name evidence="8" type="ORF">ACFFGE_07300</name>
</gene>
<feature type="domain" description="Peptidase S9 prolyl oligopeptidase catalytic" evidence="6">
    <location>
        <begin position="523"/>
        <end position="723"/>
    </location>
</feature>
<comment type="caution">
    <text evidence="8">The sequence shown here is derived from an EMBL/GenBank/DDBJ whole genome shotgun (WGS) entry which is preliminary data.</text>
</comment>
<evidence type="ECO:0000256" key="2">
    <source>
        <dbReference type="ARBA" id="ARBA00022801"/>
    </source>
</evidence>